<protein>
    <recommendedName>
        <fullName evidence="7">Recombination protein RecR</fullName>
    </recommendedName>
</protein>
<dbReference type="SMART" id="SM00493">
    <property type="entry name" value="TOPRIM"/>
    <property type="match status" value="1"/>
</dbReference>
<keyword evidence="3 7" id="KW-0863">Zinc-finger</keyword>
<dbReference type="Pfam" id="PF21175">
    <property type="entry name" value="RecR_C"/>
    <property type="match status" value="1"/>
</dbReference>
<dbReference type="GO" id="GO:0008270">
    <property type="term" value="F:zinc ion binding"/>
    <property type="evidence" value="ECO:0007669"/>
    <property type="project" value="UniProtKB-KW"/>
</dbReference>
<comment type="caution">
    <text evidence="9">The sequence shown here is derived from an EMBL/GenBank/DDBJ whole genome shotgun (WGS) entry which is preliminary data.</text>
</comment>
<reference evidence="9 10" key="1">
    <citation type="submission" date="2018-06" db="EMBL/GenBank/DDBJ databases">
        <title>The draft genome sequence of Crocinitomix sp. SM1701.</title>
        <authorList>
            <person name="Zhang X."/>
        </authorList>
    </citation>
    <scope>NUCLEOTIDE SEQUENCE [LARGE SCALE GENOMIC DNA]</scope>
    <source>
        <strain evidence="9 10">SM1701</strain>
    </source>
</reference>
<evidence type="ECO:0000256" key="7">
    <source>
        <dbReference type="HAMAP-Rule" id="MF_00017"/>
    </source>
</evidence>
<keyword evidence="2 7" id="KW-0227">DNA damage</keyword>
<keyword evidence="5 7" id="KW-0233">DNA recombination</keyword>
<evidence type="ECO:0000313" key="9">
    <source>
        <dbReference type="EMBL" id="PZE17265.1"/>
    </source>
</evidence>
<name>A0A2W1NCY4_9FLAO</name>
<keyword evidence="10" id="KW-1185">Reference proteome</keyword>
<comment type="function">
    <text evidence="7">May play a role in DNA repair. It seems to be involved in an RecBC-independent recombinational process of DNA repair. It may act with RecF and RecO.</text>
</comment>
<dbReference type="OrthoDB" id="9802672at2"/>
<dbReference type="GO" id="GO:0006281">
    <property type="term" value="P:DNA repair"/>
    <property type="evidence" value="ECO:0007669"/>
    <property type="project" value="UniProtKB-UniRule"/>
</dbReference>
<dbReference type="Gene3D" id="1.10.8.420">
    <property type="entry name" value="RecR Domain 1"/>
    <property type="match status" value="1"/>
</dbReference>
<dbReference type="InterPro" id="IPR015967">
    <property type="entry name" value="Rcmb_RecR_Znf"/>
</dbReference>
<dbReference type="InterPro" id="IPR006171">
    <property type="entry name" value="TOPRIM_dom"/>
</dbReference>
<evidence type="ECO:0000256" key="4">
    <source>
        <dbReference type="ARBA" id="ARBA00022833"/>
    </source>
</evidence>
<evidence type="ECO:0000256" key="6">
    <source>
        <dbReference type="ARBA" id="ARBA00023204"/>
    </source>
</evidence>
<dbReference type="InterPro" id="IPR034137">
    <property type="entry name" value="TOPRIM_RecR"/>
</dbReference>
<dbReference type="AlphaFoldDB" id="A0A2W1NCY4"/>
<organism evidence="9 10">
    <name type="scientific">Putridiphycobacter roseus</name>
    <dbReference type="NCBI Taxonomy" id="2219161"/>
    <lineage>
        <taxon>Bacteria</taxon>
        <taxon>Pseudomonadati</taxon>
        <taxon>Bacteroidota</taxon>
        <taxon>Flavobacteriia</taxon>
        <taxon>Flavobacteriales</taxon>
        <taxon>Crocinitomicaceae</taxon>
        <taxon>Putridiphycobacter</taxon>
    </lineage>
</organism>
<comment type="similarity">
    <text evidence="7">Belongs to the RecR family.</text>
</comment>
<evidence type="ECO:0000313" key="10">
    <source>
        <dbReference type="Proteomes" id="UP000249248"/>
    </source>
</evidence>
<dbReference type="Pfam" id="PF02132">
    <property type="entry name" value="RecR_ZnF"/>
    <property type="match status" value="1"/>
</dbReference>
<feature type="domain" description="Toprim" evidence="8">
    <location>
        <begin position="81"/>
        <end position="176"/>
    </location>
</feature>
<dbReference type="Proteomes" id="UP000249248">
    <property type="component" value="Unassembled WGS sequence"/>
</dbReference>
<evidence type="ECO:0000256" key="1">
    <source>
        <dbReference type="ARBA" id="ARBA00022723"/>
    </source>
</evidence>
<evidence type="ECO:0000256" key="2">
    <source>
        <dbReference type="ARBA" id="ARBA00022763"/>
    </source>
</evidence>
<dbReference type="Pfam" id="PF13662">
    <property type="entry name" value="Toprim_4"/>
    <property type="match status" value="1"/>
</dbReference>
<evidence type="ECO:0000259" key="8">
    <source>
        <dbReference type="PROSITE" id="PS50880"/>
    </source>
</evidence>
<keyword evidence="4 7" id="KW-0862">Zinc</keyword>
<evidence type="ECO:0000256" key="5">
    <source>
        <dbReference type="ARBA" id="ARBA00023172"/>
    </source>
</evidence>
<accession>A0A2W1NCY4</accession>
<keyword evidence="6 7" id="KW-0234">DNA repair</keyword>
<gene>
    <name evidence="7" type="primary">recR</name>
    <name evidence="9" type="ORF">DNU06_08300</name>
</gene>
<dbReference type="SUPFAM" id="SSF111304">
    <property type="entry name" value="Recombination protein RecR"/>
    <property type="match status" value="1"/>
</dbReference>
<dbReference type="PANTHER" id="PTHR30446:SF0">
    <property type="entry name" value="RECOMBINATION PROTEIN RECR"/>
    <property type="match status" value="1"/>
</dbReference>
<dbReference type="RefSeq" id="WP_111062790.1">
    <property type="nucleotide sequence ID" value="NZ_JBHUCU010000016.1"/>
</dbReference>
<feature type="zinc finger region" description="C4-type" evidence="7">
    <location>
        <begin position="58"/>
        <end position="73"/>
    </location>
</feature>
<dbReference type="PROSITE" id="PS50880">
    <property type="entry name" value="TOPRIM"/>
    <property type="match status" value="1"/>
</dbReference>
<dbReference type="EMBL" id="QKSB01000004">
    <property type="protein sequence ID" value="PZE17265.1"/>
    <property type="molecule type" value="Genomic_DNA"/>
</dbReference>
<dbReference type="GO" id="GO:0003677">
    <property type="term" value="F:DNA binding"/>
    <property type="evidence" value="ECO:0007669"/>
    <property type="project" value="UniProtKB-UniRule"/>
</dbReference>
<dbReference type="InterPro" id="IPR023627">
    <property type="entry name" value="Rcmb_RecR"/>
</dbReference>
<dbReference type="HAMAP" id="MF_00017">
    <property type="entry name" value="RecR"/>
    <property type="match status" value="1"/>
</dbReference>
<dbReference type="Gene3D" id="3.40.1360.10">
    <property type="match status" value="1"/>
</dbReference>
<dbReference type="PANTHER" id="PTHR30446">
    <property type="entry name" value="RECOMBINATION PROTEIN RECR"/>
    <property type="match status" value="1"/>
</dbReference>
<dbReference type="CDD" id="cd01025">
    <property type="entry name" value="TOPRIM_recR"/>
    <property type="match status" value="1"/>
</dbReference>
<dbReference type="Pfam" id="PF21176">
    <property type="entry name" value="RecR_HhH"/>
    <property type="match status" value="1"/>
</dbReference>
<dbReference type="NCBIfam" id="TIGR00615">
    <property type="entry name" value="recR"/>
    <property type="match status" value="1"/>
</dbReference>
<dbReference type="GO" id="GO:0006310">
    <property type="term" value="P:DNA recombination"/>
    <property type="evidence" value="ECO:0007669"/>
    <property type="project" value="UniProtKB-UniRule"/>
</dbReference>
<proteinExistence type="inferred from homology"/>
<dbReference type="PROSITE" id="PS01300">
    <property type="entry name" value="RECR"/>
    <property type="match status" value="1"/>
</dbReference>
<dbReference type="InterPro" id="IPR000093">
    <property type="entry name" value="DNA_Rcmb_RecR"/>
</dbReference>
<sequence>MNLPSKYLEEVVEHFASLPGIGKKTALRLVLNLLKRDEEELQQFAGSIQHLKANISSCETCGNITDAKLCSICLLPNRNKNIICVVEDIRDVMAIESTEQYFGTYHVLGGIISPMEGIGPNDLNISLLSERLKSNTVEEVILALPTSMEGDTTNFYLYRKISAFKVKITTLTRGVSVGTELHYADEITLGRSIVNRMPFELNFSQK</sequence>
<evidence type="ECO:0000256" key="3">
    <source>
        <dbReference type="ARBA" id="ARBA00022771"/>
    </source>
</evidence>
<keyword evidence="1 7" id="KW-0479">Metal-binding</keyword>